<evidence type="ECO:0000313" key="3">
    <source>
        <dbReference type="Proteomes" id="UP000693970"/>
    </source>
</evidence>
<dbReference type="PANTHER" id="PTHR33418:SF1">
    <property type="entry name" value="HELICASE-ASSOCIATED DOMAIN-CONTAINING PROTEIN"/>
    <property type="match status" value="1"/>
</dbReference>
<reference evidence="2" key="2">
    <citation type="submission" date="2021-04" db="EMBL/GenBank/DDBJ databases">
        <authorList>
            <person name="Podell S."/>
        </authorList>
    </citation>
    <scope>NUCLEOTIDE SEQUENCE</scope>
    <source>
        <strain evidence="2">Hildebrandi</strain>
    </source>
</reference>
<keyword evidence="2" id="KW-0067">ATP-binding</keyword>
<keyword evidence="3" id="KW-1185">Reference proteome</keyword>
<comment type="caution">
    <text evidence="2">The sequence shown here is derived from an EMBL/GenBank/DDBJ whole genome shotgun (WGS) entry which is preliminary data.</text>
</comment>
<feature type="domain" description="Helicase-associated" evidence="1">
    <location>
        <begin position="270"/>
        <end position="337"/>
    </location>
</feature>
<dbReference type="GO" id="GO:0004386">
    <property type="term" value="F:helicase activity"/>
    <property type="evidence" value="ECO:0007669"/>
    <property type="project" value="UniProtKB-KW"/>
</dbReference>
<reference evidence="2" key="1">
    <citation type="journal article" date="2021" name="Sci. Rep.">
        <title>Diploid genomic architecture of Nitzschia inconspicua, an elite biomass production diatom.</title>
        <authorList>
            <person name="Oliver A."/>
            <person name="Podell S."/>
            <person name="Pinowska A."/>
            <person name="Traller J.C."/>
            <person name="Smith S.R."/>
            <person name="McClure R."/>
            <person name="Beliaev A."/>
            <person name="Bohutskyi P."/>
            <person name="Hill E.A."/>
            <person name="Rabines A."/>
            <person name="Zheng H."/>
            <person name="Allen L.Z."/>
            <person name="Kuo A."/>
            <person name="Grigoriev I.V."/>
            <person name="Allen A.E."/>
            <person name="Hazlebeck D."/>
            <person name="Allen E.E."/>
        </authorList>
    </citation>
    <scope>NUCLEOTIDE SEQUENCE</scope>
    <source>
        <strain evidence="2">Hildebrandi</strain>
    </source>
</reference>
<name>A0A9K3LJI7_9STRA</name>
<keyword evidence="2" id="KW-0347">Helicase</keyword>
<protein>
    <submittedName>
        <fullName evidence="2">Helicase domain protein</fullName>
    </submittedName>
</protein>
<dbReference type="EMBL" id="JAGRRH010000010">
    <property type="protein sequence ID" value="KAG7363233.1"/>
    <property type="molecule type" value="Genomic_DNA"/>
</dbReference>
<dbReference type="Proteomes" id="UP000693970">
    <property type="component" value="Unassembled WGS sequence"/>
</dbReference>
<dbReference type="AlphaFoldDB" id="A0A9K3LJI7"/>
<sequence length="345" mass="39651">MMTLNSFSSPMIMKSLYTIDHEGLAPPAKRARINGEEGVALATDSSCITNVQQGCRQFVGNRRSSLAHFMDPGASPVKLDIVIDKGIFDRNPLVSPIVTDDRGEQTQFKQHHNQHQHQHLTPSLFEFNGPRVNLPPKELWQADVANRSILFSTDAIIHETREINDLIDQEPSIENFSNSTNFDSSSDADARFRTHQAEGWMEKFEQLLLYKEKNGDCLVPNQYPENPSLAEWVKRQRYQYKLRQNGQHSSMSDERIHALTSLGFCWNAHDACWAERYSELIQYKRWHGHTNVPSSCVLNPKLAVWVKRQRRQYKFLMEGKASTLTPYRTQKLAELGFSWSGRTSK</sequence>
<evidence type="ECO:0000259" key="1">
    <source>
        <dbReference type="Pfam" id="PF03457"/>
    </source>
</evidence>
<keyword evidence="2" id="KW-0547">Nucleotide-binding</keyword>
<dbReference type="Pfam" id="PF03457">
    <property type="entry name" value="HA"/>
    <property type="match status" value="2"/>
</dbReference>
<accession>A0A9K3LJI7</accession>
<feature type="domain" description="Helicase-associated" evidence="1">
    <location>
        <begin position="197"/>
        <end position="264"/>
    </location>
</feature>
<proteinExistence type="predicted"/>
<keyword evidence="2" id="KW-0378">Hydrolase</keyword>
<gene>
    <name evidence="2" type="ORF">IV203_026593</name>
</gene>
<evidence type="ECO:0000313" key="2">
    <source>
        <dbReference type="EMBL" id="KAG7363233.1"/>
    </source>
</evidence>
<dbReference type="InterPro" id="IPR005114">
    <property type="entry name" value="Helicase_assoc"/>
</dbReference>
<dbReference type="OrthoDB" id="498381at2759"/>
<dbReference type="PANTHER" id="PTHR33418">
    <property type="entry name" value="HELICASE-ASSOCIATED"/>
    <property type="match status" value="1"/>
</dbReference>
<organism evidence="2 3">
    <name type="scientific">Nitzschia inconspicua</name>
    <dbReference type="NCBI Taxonomy" id="303405"/>
    <lineage>
        <taxon>Eukaryota</taxon>
        <taxon>Sar</taxon>
        <taxon>Stramenopiles</taxon>
        <taxon>Ochrophyta</taxon>
        <taxon>Bacillariophyta</taxon>
        <taxon>Bacillariophyceae</taxon>
        <taxon>Bacillariophycidae</taxon>
        <taxon>Bacillariales</taxon>
        <taxon>Bacillariaceae</taxon>
        <taxon>Nitzschia</taxon>
    </lineage>
</organism>